<dbReference type="PANTHER" id="PTHR30157:SF0">
    <property type="entry name" value="NADPH-DEPENDENT FERRIC-CHELATE REDUCTASE"/>
    <property type="match status" value="1"/>
</dbReference>
<name>A0A2K8PC45_STRLA</name>
<dbReference type="InterPro" id="IPR007037">
    <property type="entry name" value="SIP_rossman_dom"/>
</dbReference>
<dbReference type="CDD" id="cd06193">
    <property type="entry name" value="siderophore_interacting"/>
    <property type="match status" value="1"/>
</dbReference>
<reference evidence="2 3" key="1">
    <citation type="submission" date="2017-11" db="EMBL/GenBank/DDBJ databases">
        <title>Complete genome sequence of Streptomyces lavendulae subsp. lavendulae CCM 3239 (formerly 'Streptomyces aureofaciens CCM 3239'), the producer of the angucycline-type antibiotic auricin.</title>
        <authorList>
            <person name="Busche T."/>
            <person name="Novakova R."/>
            <person name="Al'Dilaimi A."/>
            <person name="Homerova D."/>
            <person name="Feckova L."/>
            <person name="Rezuchova B."/>
            <person name="Mingyar E."/>
            <person name="Csolleiova D."/>
            <person name="Bekeova C."/>
            <person name="Winkler A."/>
            <person name="Sevcikova B."/>
            <person name="Kalinowski J."/>
            <person name="Kormanec J."/>
            <person name="Ruckert C."/>
        </authorList>
    </citation>
    <scope>NUCLEOTIDE SEQUENCE [LARGE SCALE GENOMIC DNA]</scope>
    <source>
        <strain evidence="2 3">CCM 3239</strain>
    </source>
</reference>
<evidence type="ECO:0000313" key="2">
    <source>
        <dbReference type="EMBL" id="ATZ24312.1"/>
    </source>
</evidence>
<evidence type="ECO:0000313" key="3">
    <source>
        <dbReference type="Proteomes" id="UP000231791"/>
    </source>
</evidence>
<keyword evidence="2" id="KW-0547">Nucleotide-binding</keyword>
<dbReference type="EMBL" id="CP024985">
    <property type="protein sequence ID" value="ATZ24312.1"/>
    <property type="molecule type" value="Genomic_DNA"/>
</dbReference>
<dbReference type="KEGG" id="slx:SLAV_12265"/>
<dbReference type="InterPro" id="IPR039374">
    <property type="entry name" value="SIP_fam"/>
</dbReference>
<keyword evidence="2" id="KW-0378">Hydrolase</keyword>
<accession>A0A2K8PC45</accession>
<dbReference type="OrthoDB" id="3396083at2"/>
<feature type="domain" description="SIP-like Rossmann fold" evidence="1">
    <location>
        <begin position="52"/>
        <end position="146"/>
    </location>
</feature>
<sequence>MWVRAWFGGGGRPHQRAYTLVDPDPAAGTFAFQFVLHDGLASRWALGARPRDTLEATVRFETQHPSDAGLPVRAGAAPRDVRRVPRGGTAPADRVRAELPELLGPDPASAYVWPACDTATTRALTAYLRKDLGLPKQRVHALGYWRPA</sequence>
<keyword evidence="2" id="KW-0067">ATP-binding</keyword>
<dbReference type="SUPFAM" id="SSF63380">
    <property type="entry name" value="Riboflavin synthase domain-like"/>
    <property type="match status" value="1"/>
</dbReference>
<dbReference type="EC" id="3.6.3.-" evidence="2"/>
<dbReference type="Proteomes" id="UP000231791">
    <property type="component" value="Chromosome"/>
</dbReference>
<dbReference type="InterPro" id="IPR017938">
    <property type="entry name" value="Riboflavin_synthase-like_b-brl"/>
</dbReference>
<dbReference type="GO" id="GO:0016787">
    <property type="term" value="F:hydrolase activity"/>
    <property type="evidence" value="ECO:0007669"/>
    <property type="project" value="UniProtKB-KW"/>
</dbReference>
<dbReference type="PANTHER" id="PTHR30157">
    <property type="entry name" value="FERRIC REDUCTASE, NADPH-DEPENDENT"/>
    <property type="match status" value="1"/>
</dbReference>
<dbReference type="GO" id="GO:0005524">
    <property type="term" value="F:ATP binding"/>
    <property type="evidence" value="ECO:0007669"/>
    <property type="project" value="UniProtKB-KW"/>
</dbReference>
<dbReference type="Gene3D" id="3.40.50.80">
    <property type="entry name" value="Nucleotide-binding domain of ferredoxin-NADP reductase (FNR) module"/>
    <property type="match status" value="1"/>
</dbReference>
<protein>
    <submittedName>
        <fullName evidence="2">Iron import ATP-binding/permease protein IrtA</fullName>
        <ecNumber evidence="2">3.6.3.-</ecNumber>
    </submittedName>
</protein>
<evidence type="ECO:0000259" key="1">
    <source>
        <dbReference type="Pfam" id="PF04954"/>
    </source>
</evidence>
<keyword evidence="3" id="KW-1185">Reference proteome</keyword>
<gene>
    <name evidence="2" type="primary">irtA</name>
    <name evidence="2" type="ORF">SLAV_12265</name>
</gene>
<dbReference type="Pfam" id="PF04954">
    <property type="entry name" value="SIP"/>
    <property type="match status" value="1"/>
</dbReference>
<organism evidence="2 3">
    <name type="scientific">Streptomyces lavendulae subsp. lavendulae</name>
    <dbReference type="NCBI Taxonomy" id="58340"/>
    <lineage>
        <taxon>Bacteria</taxon>
        <taxon>Bacillati</taxon>
        <taxon>Actinomycetota</taxon>
        <taxon>Actinomycetes</taxon>
        <taxon>Kitasatosporales</taxon>
        <taxon>Streptomycetaceae</taxon>
        <taxon>Streptomyces</taxon>
    </lineage>
</organism>
<dbReference type="AlphaFoldDB" id="A0A2K8PC45"/>
<dbReference type="InterPro" id="IPR039261">
    <property type="entry name" value="FNR_nucleotide-bd"/>
</dbReference>
<proteinExistence type="predicted"/>